<dbReference type="NCBIfam" id="NF000642">
    <property type="entry name" value="PRK00024.1"/>
    <property type="match status" value="1"/>
</dbReference>
<keyword evidence="4" id="KW-0862">Zinc</keyword>
<dbReference type="InterPro" id="IPR020891">
    <property type="entry name" value="UPF0758_CS"/>
</dbReference>
<dbReference type="EMBL" id="JDST02000062">
    <property type="protein sequence ID" value="KFB76144.1"/>
    <property type="molecule type" value="Genomic_DNA"/>
</dbReference>
<evidence type="ECO:0000313" key="9">
    <source>
        <dbReference type="Proteomes" id="UP000021315"/>
    </source>
</evidence>
<protein>
    <submittedName>
        <fullName evidence="8">DNA repair protein RadC</fullName>
    </submittedName>
</protein>
<dbReference type="PROSITE" id="PS01302">
    <property type="entry name" value="UPF0758"/>
    <property type="match status" value="1"/>
</dbReference>
<dbReference type="Pfam" id="PF04002">
    <property type="entry name" value="RadC"/>
    <property type="match status" value="1"/>
</dbReference>
<evidence type="ECO:0000256" key="1">
    <source>
        <dbReference type="ARBA" id="ARBA00022670"/>
    </source>
</evidence>
<evidence type="ECO:0000256" key="5">
    <source>
        <dbReference type="ARBA" id="ARBA00023049"/>
    </source>
</evidence>
<proteinExistence type="inferred from homology"/>
<evidence type="ECO:0000256" key="6">
    <source>
        <dbReference type="RuleBase" id="RU003797"/>
    </source>
</evidence>
<comment type="similarity">
    <text evidence="6">Belongs to the UPF0758 family.</text>
</comment>
<dbReference type="InterPro" id="IPR010994">
    <property type="entry name" value="RuvA_2-like"/>
</dbReference>
<dbReference type="InterPro" id="IPR001405">
    <property type="entry name" value="UPF0758"/>
</dbReference>
<evidence type="ECO:0000256" key="2">
    <source>
        <dbReference type="ARBA" id="ARBA00022723"/>
    </source>
</evidence>
<dbReference type="GO" id="GO:0008237">
    <property type="term" value="F:metallopeptidase activity"/>
    <property type="evidence" value="ECO:0007669"/>
    <property type="project" value="UniProtKB-KW"/>
</dbReference>
<dbReference type="PANTHER" id="PTHR30471:SF3">
    <property type="entry name" value="UPF0758 PROTEIN YEES-RELATED"/>
    <property type="match status" value="1"/>
</dbReference>
<dbReference type="GO" id="GO:0046872">
    <property type="term" value="F:metal ion binding"/>
    <property type="evidence" value="ECO:0007669"/>
    <property type="project" value="UniProtKB-KW"/>
</dbReference>
<dbReference type="Gene3D" id="3.40.140.10">
    <property type="entry name" value="Cytidine Deaminase, domain 2"/>
    <property type="match status" value="1"/>
</dbReference>
<dbReference type="NCBIfam" id="TIGR00608">
    <property type="entry name" value="radc"/>
    <property type="match status" value="1"/>
</dbReference>
<evidence type="ECO:0000256" key="4">
    <source>
        <dbReference type="ARBA" id="ARBA00022833"/>
    </source>
</evidence>
<keyword evidence="9" id="KW-1185">Reference proteome</keyword>
<sequence>MGVPGKVITVRMHGSILLGGDKMAISDWPEDERPRERLLAHGAASLSDAELLAIFLRVGVKGKSAVDLGRDLISRFRGLNRMFSASQAEFSALPGMGPAKYAQLQAVLEMARRALSEEMRQGMAFASPGAVRDYLRLHLAGLEHEVFFALWLDAQNRLIAAEELFRGTLTQTSVYPREVVKRALRHNAAAVVLAHNHPSGVAEPSRADELLTSELKQVLALVEVRVLDHFIVAQQSPPLSFAERGLL</sequence>
<dbReference type="CDD" id="cd08071">
    <property type="entry name" value="MPN_DUF2466"/>
    <property type="match status" value="1"/>
</dbReference>
<evidence type="ECO:0000313" key="8">
    <source>
        <dbReference type="EMBL" id="KFB76144.1"/>
    </source>
</evidence>
<comment type="caution">
    <text evidence="8">The sequence shown here is derived from an EMBL/GenBank/DDBJ whole genome shotgun (WGS) entry which is preliminary data.</text>
</comment>
<organism evidence="8 9">
    <name type="scientific">Candidatus Accumulibacter cognatus</name>
    <dbReference type="NCBI Taxonomy" id="2954383"/>
    <lineage>
        <taxon>Bacteria</taxon>
        <taxon>Pseudomonadati</taxon>
        <taxon>Pseudomonadota</taxon>
        <taxon>Betaproteobacteria</taxon>
        <taxon>Candidatus Accumulibacter</taxon>
    </lineage>
</organism>
<keyword evidence="5" id="KW-0482">Metalloprotease</keyword>
<dbReference type="AlphaFoldDB" id="A0A080MFW7"/>
<dbReference type="InterPro" id="IPR037518">
    <property type="entry name" value="MPN"/>
</dbReference>
<reference evidence="8" key="1">
    <citation type="submission" date="2014-02" db="EMBL/GenBank/DDBJ databases">
        <title>Expanding our view of genomic diversity in Candidatus Accumulibacter clades.</title>
        <authorList>
            <person name="Skennerton C.T."/>
            <person name="Barr J.J."/>
            <person name="Slater F.R."/>
            <person name="Bond P.L."/>
            <person name="Tyson G.W."/>
        </authorList>
    </citation>
    <scope>NUCLEOTIDE SEQUENCE [LARGE SCALE GENOMIC DNA]</scope>
</reference>
<dbReference type="InterPro" id="IPR046778">
    <property type="entry name" value="UPF0758_N"/>
</dbReference>
<dbReference type="PANTHER" id="PTHR30471">
    <property type="entry name" value="DNA REPAIR PROTEIN RADC"/>
    <property type="match status" value="1"/>
</dbReference>
<gene>
    <name evidence="8" type="ORF">AW06_002774</name>
</gene>
<dbReference type="SUPFAM" id="SSF102712">
    <property type="entry name" value="JAB1/MPN domain"/>
    <property type="match status" value="1"/>
</dbReference>
<evidence type="ECO:0000256" key="3">
    <source>
        <dbReference type="ARBA" id="ARBA00022801"/>
    </source>
</evidence>
<dbReference type="SUPFAM" id="SSF47781">
    <property type="entry name" value="RuvA domain 2-like"/>
    <property type="match status" value="1"/>
</dbReference>
<dbReference type="STRING" id="1453999.AW06_002774"/>
<evidence type="ECO:0000259" key="7">
    <source>
        <dbReference type="PROSITE" id="PS50249"/>
    </source>
</evidence>
<keyword evidence="2" id="KW-0479">Metal-binding</keyword>
<keyword evidence="1" id="KW-0645">Protease</keyword>
<feature type="domain" description="MPN" evidence="7">
    <location>
        <begin position="124"/>
        <end position="247"/>
    </location>
</feature>
<keyword evidence="3" id="KW-0378">Hydrolase</keyword>
<dbReference type="PROSITE" id="PS50249">
    <property type="entry name" value="MPN"/>
    <property type="match status" value="1"/>
</dbReference>
<dbReference type="InterPro" id="IPR025657">
    <property type="entry name" value="RadC_JAB"/>
</dbReference>
<dbReference type="GO" id="GO:0006508">
    <property type="term" value="P:proteolysis"/>
    <property type="evidence" value="ECO:0007669"/>
    <property type="project" value="UniProtKB-KW"/>
</dbReference>
<accession>A0A080MFW7</accession>
<dbReference type="Proteomes" id="UP000021315">
    <property type="component" value="Unassembled WGS sequence"/>
</dbReference>
<name>A0A080MFW7_9PROT</name>
<dbReference type="Pfam" id="PF20582">
    <property type="entry name" value="UPF0758_N"/>
    <property type="match status" value="1"/>
</dbReference>